<dbReference type="InterPro" id="IPR043137">
    <property type="entry name" value="GGT_ssub_C"/>
</dbReference>
<dbReference type="PANTHER" id="PTHR11686">
    <property type="entry name" value="GAMMA GLUTAMYL TRANSPEPTIDASE"/>
    <property type="match status" value="1"/>
</dbReference>
<keyword evidence="2" id="KW-1185">Reference proteome</keyword>
<organism evidence="2 3">
    <name type="scientific">Elaeophora elaphi</name>
    <dbReference type="NCBI Taxonomy" id="1147741"/>
    <lineage>
        <taxon>Eukaryota</taxon>
        <taxon>Metazoa</taxon>
        <taxon>Ecdysozoa</taxon>
        <taxon>Nematoda</taxon>
        <taxon>Chromadorea</taxon>
        <taxon>Rhabditida</taxon>
        <taxon>Spirurina</taxon>
        <taxon>Spiruromorpha</taxon>
        <taxon>Filarioidea</taxon>
        <taxon>Onchocercidae</taxon>
        <taxon>Elaeophora</taxon>
    </lineage>
</organism>
<protein>
    <submittedName>
        <fullName evidence="3">Gamma-glutamyltranspeptidase</fullName>
    </submittedName>
</protein>
<evidence type="ECO:0000313" key="3">
    <source>
        <dbReference type="WBParaSite" id="EEL_0000911701-mRNA-1"/>
    </source>
</evidence>
<feature type="binding site" evidence="1">
    <location>
        <position position="20"/>
    </location>
    <ligand>
        <name>L-glutamate</name>
        <dbReference type="ChEBI" id="CHEBI:29985"/>
    </ligand>
</feature>
<dbReference type="InterPro" id="IPR000101">
    <property type="entry name" value="GGT_peptidase"/>
</dbReference>
<accession>A0A0R3S300</accession>
<dbReference type="WBParaSite" id="EEL_0000911701-mRNA-1">
    <property type="protein sequence ID" value="EEL_0000911701-mRNA-1"/>
    <property type="gene ID" value="EEL_0000911701"/>
</dbReference>
<dbReference type="PANTHER" id="PTHR11686:SF46">
    <property type="entry name" value="GAMMA-GLUTAMYLTRANSPEPTIDASE 1"/>
    <property type="match status" value="1"/>
</dbReference>
<dbReference type="PRINTS" id="PR01210">
    <property type="entry name" value="GGTRANSPTASE"/>
</dbReference>
<proteinExistence type="predicted"/>
<dbReference type="Proteomes" id="UP000050640">
    <property type="component" value="Unplaced"/>
</dbReference>
<sequence length="171" mass="18881">MGSLRISPTLGIVWNNEMDDFSIPGKPNSFGFVPSPANYIEPGKRPLSSMSPMVIYNKDTGKIKMVIGASGGAYIISAIAQTVIRSLIFNQTIKEAVDSPRFHNQFLPPRTLYEASIPQEIVTNLADERNQNMTMTPKSRSVVQALLVNQDGYIYGNSDFRRETGSYPAGF</sequence>
<name>A0A0R3S300_9BILA</name>
<dbReference type="AlphaFoldDB" id="A0A0R3S300"/>
<dbReference type="STRING" id="1147741.A0A0R3S300"/>
<dbReference type="Gene3D" id="3.60.20.40">
    <property type="match status" value="1"/>
</dbReference>
<dbReference type="SUPFAM" id="SSF56235">
    <property type="entry name" value="N-terminal nucleophile aminohydrolases (Ntn hydrolases)"/>
    <property type="match status" value="1"/>
</dbReference>
<feature type="binding site" evidence="1">
    <location>
        <position position="72"/>
    </location>
    <ligand>
        <name>L-glutamate</name>
        <dbReference type="ChEBI" id="CHEBI:29985"/>
    </ligand>
</feature>
<dbReference type="Pfam" id="PF01019">
    <property type="entry name" value="G_glu_transpept"/>
    <property type="match status" value="1"/>
</dbReference>
<dbReference type="GO" id="GO:0006751">
    <property type="term" value="P:glutathione catabolic process"/>
    <property type="evidence" value="ECO:0007669"/>
    <property type="project" value="InterPro"/>
</dbReference>
<reference evidence="3" key="1">
    <citation type="submission" date="2017-02" db="UniProtKB">
        <authorList>
            <consortium name="WormBaseParasite"/>
        </authorList>
    </citation>
    <scope>IDENTIFICATION</scope>
</reference>
<evidence type="ECO:0000313" key="2">
    <source>
        <dbReference type="Proteomes" id="UP000050640"/>
    </source>
</evidence>
<dbReference type="GO" id="GO:0005886">
    <property type="term" value="C:plasma membrane"/>
    <property type="evidence" value="ECO:0007669"/>
    <property type="project" value="TreeGrafter"/>
</dbReference>
<dbReference type="InterPro" id="IPR029055">
    <property type="entry name" value="Ntn_hydrolases_N"/>
</dbReference>
<dbReference type="GO" id="GO:0036374">
    <property type="term" value="F:glutathione hydrolase activity"/>
    <property type="evidence" value="ECO:0007669"/>
    <property type="project" value="InterPro"/>
</dbReference>
<feature type="binding site" evidence="1">
    <location>
        <begin position="48"/>
        <end position="49"/>
    </location>
    <ligand>
        <name>L-glutamate</name>
        <dbReference type="ChEBI" id="CHEBI:29985"/>
    </ligand>
</feature>
<evidence type="ECO:0000256" key="1">
    <source>
        <dbReference type="PIRSR" id="PIRSR600101-2"/>
    </source>
</evidence>